<dbReference type="Proteomes" id="UP000559027">
    <property type="component" value="Unassembled WGS sequence"/>
</dbReference>
<comment type="caution">
    <text evidence="1">The sequence shown here is derived from an EMBL/GenBank/DDBJ whole genome shotgun (WGS) entry which is preliminary data.</text>
</comment>
<evidence type="ECO:0008006" key="3">
    <source>
        <dbReference type="Google" id="ProtNLM"/>
    </source>
</evidence>
<evidence type="ECO:0000313" key="1">
    <source>
        <dbReference type="EMBL" id="KAF5359787.1"/>
    </source>
</evidence>
<protein>
    <recommendedName>
        <fullName evidence="3">F-box domain-containing protein</fullName>
    </recommendedName>
</protein>
<sequence length="511" mass="58502">MGSFKSLLTTTPRLSLTSLRSRICPSPVAQQLSPSHLDKRSAWEDLPPEVFEQTLIYMGDLSLLTLAKVNRLFNYMALEKFFGEPMMGKLLEEGRFANLPVNGLGKPDAIEGLRLSVWLERLEHVHHRFTHQGLVRDVKTLTLIVARMPTFKTLHLDLRETKESLYDPNYHIPEQAIARLCDVAIAKGCESLKLGRHGLVEFDHRRQHQQEALFHVVDNYFERANLHVIQICGAFLVFPFLTYTSSLLEARSTTIHHLHFDTSTIFIAAETWENILGSVHFPNLETFLFNHPVMTRIRGTTLVKFLSSHPTIKTLRLYCGSKDPLKGLDQPNLPSLSTIDAEPRLITRLFQSRTVCPNVREVVIRQGTENDRFLDEALGAVNRPDREAPEKIVLKVKLYSRSWLTWMTRHIEDDVEGASSGLRNVRITNLAFCVDSVIRPRMDKEAMRCFAQWVALFPALRHLEIVRPLDKSPVDVDVASREKALHDTVFQYCPKLESFFFTSCDEGDYTI</sequence>
<proteinExistence type="predicted"/>
<gene>
    <name evidence="1" type="ORF">D9756_003000</name>
</gene>
<organism evidence="1 2">
    <name type="scientific">Leucocoprinus leucothites</name>
    <dbReference type="NCBI Taxonomy" id="201217"/>
    <lineage>
        <taxon>Eukaryota</taxon>
        <taxon>Fungi</taxon>
        <taxon>Dikarya</taxon>
        <taxon>Basidiomycota</taxon>
        <taxon>Agaricomycotina</taxon>
        <taxon>Agaricomycetes</taxon>
        <taxon>Agaricomycetidae</taxon>
        <taxon>Agaricales</taxon>
        <taxon>Agaricineae</taxon>
        <taxon>Agaricaceae</taxon>
        <taxon>Leucocoprinus</taxon>
    </lineage>
</organism>
<dbReference type="OrthoDB" id="2635672at2759"/>
<keyword evidence="2" id="KW-1185">Reference proteome</keyword>
<reference evidence="1 2" key="1">
    <citation type="journal article" date="2020" name="ISME J.">
        <title>Uncovering the hidden diversity of litter-decomposition mechanisms in mushroom-forming fungi.</title>
        <authorList>
            <person name="Floudas D."/>
            <person name="Bentzer J."/>
            <person name="Ahren D."/>
            <person name="Johansson T."/>
            <person name="Persson P."/>
            <person name="Tunlid A."/>
        </authorList>
    </citation>
    <scope>NUCLEOTIDE SEQUENCE [LARGE SCALE GENOMIC DNA]</scope>
    <source>
        <strain evidence="1 2">CBS 146.42</strain>
    </source>
</reference>
<dbReference type="AlphaFoldDB" id="A0A8H5G7G3"/>
<dbReference type="EMBL" id="JAACJO010000004">
    <property type="protein sequence ID" value="KAF5359787.1"/>
    <property type="molecule type" value="Genomic_DNA"/>
</dbReference>
<name>A0A8H5G7G3_9AGAR</name>
<accession>A0A8H5G7G3</accession>
<evidence type="ECO:0000313" key="2">
    <source>
        <dbReference type="Proteomes" id="UP000559027"/>
    </source>
</evidence>